<evidence type="ECO:0000256" key="1">
    <source>
        <dbReference type="ARBA" id="ARBA00000085"/>
    </source>
</evidence>
<dbReference type="SUPFAM" id="SSF63829">
    <property type="entry name" value="Calcium-dependent phosphotriesterase"/>
    <property type="match status" value="2"/>
</dbReference>
<dbReference type="Proteomes" id="UP001597387">
    <property type="component" value="Unassembled WGS sequence"/>
</dbReference>
<dbReference type="PROSITE" id="PS00041">
    <property type="entry name" value="HTH_ARAC_FAMILY_1"/>
    <property type="match status" value="1"/>
</dbReference>
<dbReference type="InterPro" id="IPR005467">
    <property type="entry name" value="His_kinase_dom"/>
</dbReference>
<gene>
    <name evidence="12" type="ORF">ACFSJU_08280</name>
</gene>
<dbReference type="InterPro" id="IPR018060">
    <property type="entry name" value="HTH_AraC"/>
</dbReference>
<evidence type="ECO:0000256" key="7">
    <source>
        <dbReference type="PROSITE-ProRule" id="PRU00169"/>
    </source>
</evidence>
<evidence type="ECO:0000259" key="10">
    <source>
        <dbReference type="PROSITE" id="PS50109"/>
    </source>
</evidence>
<dbReference type="InterPro" id="IPR009057">
    <property type="entry name" value="Homeodomain-like_sf"/>
</dbReference>
<accession>A0ABW4ZJZ0</accession>
<evidence type="ECO:0000256" key="4">
    <source>
        <dbReference type="ARBA" id="ARBA00023015"/>
    </source>
</evidence>
<dbReference type="InterPro" id="IPR011110">
    <property type="entry name" value="Reg_prop"/>
</dbReference>
<dbReference type="InterPro" id="IPR011006">
    <property type="entry name" value="CheY-like_superfamily"/>
</dbReference>
<keyword evidence="8" id="KW-0812">Transmembrane</keyword>
<keyword evidence="4" id="KW-0805">Transcription regulation</keyword>
<dbReference type="SMART" id="SM00388">
    <property type="entry name" value="HisKA"/>
    <property type="match status" value="1"/>
</dbReference>
<dbReference type="InterPro" id="IPR011123">
    <property type="entry name" value="Y_Y_Y"/>
</dbReference>
<dbReference type="PRINTS" id="PR00344">
    <property type="entry name" value="BCTRLSENSOR"/>
</dbReference>
<dbReference type="PROSITE" id="PS50110">
    <property type="entry name" value="RESPONSE_REGULATORY"/>
    <property type="match status" value="1"/>
</dbReference>
<reference evidence="13" key="1">
    <citation type="journal article" date="2019" name="Int. J. Syst. Evol. Microbiol.">
        <title>The Global Catalogue of Microorganisms (GCM) 10K type strain sequencing project: providing services to taxonomists for standard genome sequencing and annotation.</title>
        <authorList>
            <consortium name="The Broad Institute Genomics Platform"/>
            <consortium name="The Broad Institute Genome Sequencing Center for Infectious Disease"/>
            <person name="Wu L."/>
            <person name="Ma J."/>
        </authorList>
    </citation>
    <scope>NUCLEOTIDE SEQUENCE [LARGE SCALE GENOMIC DNA]</scope>
    <source>
        <strain evidence="13">KCTC 42217</strain>
    </source>
</reference>
<dbReference type="EMBL" id="JBHUHZ010000001">
    <property type="protein sequence ID" value="MFD2162388.1"/>
    <property type="molecule type" value="Genomic_DNA"/>
</dbReference>
<comment type="catalytic activity">
    <reaction evidence="1">
        <text>ATP + protein L-histidine = ADP + protein N-phospho-L-histidine.</text>
        <dbReference type="EC" id="2.7.13.3"/>
    </reaction>
</comment>
<evidence type="ECO:0000256" key="2">
    <source>
        <dbReference type="ARBA" id="ARBA00012438"/>
    </source>
</evidence>
<dbReference type="RefSeq" id="WP_255903712.1">
    <property type="nucleotide sequence ID" value="NZ_JAFMZO010000003.1"/>
</dbReference>
<dbReference type="InterPro" id="IPR018062">
    <property type="entry name" value="HTH_AraC-typ_CS"/>
</dbReference>
<dbReference type="Gene3D" id="1.10.10.60">
    <property type="entry name" value="Homeodomain-like"/>
    <property type="match status" value="1"/>
</dbReference>
<feature type="domain" description="Response regulatory" evidence="11">
    <location>
        <begin position="993"/>
        <end position="1108"/>
    </location>
</feature>
<dbReference type="Pfam" id="PF12833">
    <property type="entry name" value="HTH_18"/>
    <property type="match status" value="1"/>
</dbReference>
<name>A0ABW4ZJZ0_9SPHI</name>
<dbReference type="SMART" id="SM00448">
    <property type="entry name" value="REC"/>
    <property type="match status" value="1"/>
</dbReference>
<evidence type="ECO:0000259" key="9">
    <source>
        <dbReference type="PROSITE" id="PS01124"/>
    </source>
</evidence>
<organism evidence="12 13">
    <name type="scientific">Paradesertivirga mongoliensis</name>
    <dbReference type="NCBI Taxonomy" id="2100740"/>
    <lineage>
        <taxon>Bacteria</taxon>
        <taxon>Pseudomonadati</taxon>
        <taxon>Bacteroidota</taxon>
        <taxon>Sphingobacteriia</taxon>
        <taxon>Sphingobacteriales</taxon>
        <taxon>Sphingobacteriaceae</taxon>
        <taxon>Paradesertivirga</taxon>
    </lineage>
</organism>
<dbReference type="SUPFAM" id="SSF46689">
    <property type="entry name" value="Homeodomain-like"/>
    <property type="match status" value="1"/>
</dbReference>
<feature type="domain" description="HTH araC/xylS-type" evidence="9">
    <location>
        <begin position="1140"/>
        <end position="1239"/>
    </location>
</feature>
<dbReference type="InterPro" id="IPR003661">
    <property type="entry name" value="HisK_dim/P_dom"/>
</dbReference>
<keyword evidence="6" id="KW-0804">Transcription</keyword>
<dbReference type="PROSITE" id="PS01124">
    <property type="entry name" value="HTH_ARAC_FAMILY_2"/>
    <property type="match status" value="1"/>
</dbReference>
<evidence type="ECO:0000256" key="8">
    <source>
        <dbReference type="SAM" id="Phobius"/>
    </source>
</evidence>
<dbReference type="EC" id="2.7.13.3" evidence="2"/>
<keyword evidence="5" id="KW-0238">DNA-binding</keyword>
<dbReference type="Pfam" id="PF00072">
    <property type="entry name" value="Response_reg"/>
    <property type="match status" value="1"/>
</dbReference>
<evidence type="ECO:0000313" key="13">
    <source>
        <dbReference type="Proteomes" id="UP001597387"/>
    </source>
</evidence>
<evidence type="ECO:0000259" key="11">
    <source>
        <dbReference type="PROSITE" id="PS50110"/>
    </source>
</evidence>
<feature type="modified residue" description="4-aspartylphosphate" evidence="7">
    <location>
        <position position="1041"/>
    </location>
</feature>
<dbReference type="SMART" id="SM00387">
    <property type="entry name" value="HATPase_c"/>
    <property type="match status" value="1"/>
</dbReference>
<dbReference type="InterPro" id="IPR036097">
    <property type="entry name" value="HisK_dim/P_sf"/>
</dbReference>
<dbReference type="SUPFAM" id="SSF47384">
    <property type="entry name" value="Homodimeric domain of signal transducing histidine kinase"/>
    <property type="match status" value="1"/>
</dbReference>
<dbReference type="Pfam" id="PF02518">
    <property type="entry name" value="HATPase_c"/>
    <property type="match status" value="1"/>
</dbReference>
<evidence type="ECO:0000256" key="6">
    <source>
        <dbReference type="ARBA" id="ARBA00023163"/>
    </source>
</evidence>
<comment type="caution">
    <text evidence="12">The sequence shown here is derived from an EMBL/GenBank/DDBJ whole genome shotgun (WGS) entry which is preliminary data.</text>
</comment>
<dbReference type="InterPro" id="IPR036890">
    <property type="entry name" value="HATPase_C_sf"/>
</dbReference>
<dbReference type="InterPro" id="IPR001789">
    <property type="entry name" value="Sig_transdc_resp-reg_receiver"/>
</dbReference>
<dbReference type="SUPFAM" id="SSF55874">
    <property type="entry name" value="ATPase domain of HSP90 chaperone/DNA topoisomerase II/histidine kinase"/>
    <property type="match status" value="1"/>
</dbReference>
<dbReference type="InterPro" id="IPR003594">
    <property type="entry name" value="HATPase_dom"/>
</dbReference>
<keyword evidence="3 7" id="KW-0597">Phosphoprotein</keyword>
<keyword evidence="8" id="KW-1133">Transmembrane helix</keyword>
<dbReference type="Pfam" id="PF07494">
    <property type="entry name" value="Reg_prop"/>
    <property type="match status" value="4"/>
</dbReference>
<protein>
    <recommendedName>
        <fullName evidence="2">histidine kinase</fullName>
        <ecNumber evidence="2">2.7.13.3</ecNumber>
    </recommendedName>
</protein>
<feature type="domain" description="Histidine kinase" evidence="10">
    <location>
        <begin position="726"/>
        <end position="946"/>
    </location>
</feature>
<dbReference type="PANTHER" id="PTHR43547:SF2">
    <property type="entry name" value="HYBRID SIGNAL TRANSDUCTION HISTIDINE KINASE C"/>
    <property type="match status" value="1"/>
</dbReference>
<dbReference type="Pfam" id="PF07495">
    <property type="entry name" value="Y_Y_Y"/>
    <property type="match status" value="1"/>
</dbReference>
<proteinExistence type="predicted"/>
<evidence type="ECO:0000256" key="5">
    <source>
        <dbReference type="ARBA" id="ARBA00023125"/>
    </source>
</evidence>
<dbReference type="Gene3D" id="3.40.50.2300">
    <property type="match status" value="1"/>
</dbReference>
<dbReference type="InterPro" id="IPR015943">
    <property type="entry name" value="WD40/YVTN_repeat-like_dom_sf"/>
</dbReference>
<keyword evidence="8" id="KW-0472">Membrane</keyword>
<dbReference type="PROSITE" id="PS50109">
    <property type="entry name" value="HIS_KIN"/>
    <property type="match status" value="1"/>
</dbReference>
<evidence type="ECO:0000256" key="3">
    <source>
        <dbReference type="ARBA" id="ARBA00022553"/>
    </source>
</evidence>
<evidence type="ECO:0000313" key="12">
    <source>
        <dbReference type="EMBL" id="MFD2162388.1"/>
    </source>
</evidence>
<dbReference type="Gene3D" id="1.10.287.130">
    <property type="match status" value="1"/>
</dbReference>
<dbReference type="PANTHER" id="PTHR43547">
    <property type="entry name" value="TWO-COMPONENT HISTIDINE KINASE"/>
    <property type="match status" value="1"/>
</dbReference>
<dbReference type="InterPro" id="IPR013783">
    <property type="entry name" value="Ig-like_fold"/>
</dbReference>
<keyword evidence="13" id="KW-1185">Reference proteome</keyword>
<dbReference type="Gene3D" id="2.60.40.10">
    <property type="entry name" value="Immunoglobulins"/>
    <property type="match status" value="1"/>
</dbReference>
<feature type="transmembrane region" description="Helical" evidence="8">
    <location>
        <begin position="673"/>
        <end position="692"/>
    </location>
</feature>
<dbReference type="CDD" id="cd00082">
    <property type="entry name" value="HisKA"/>
    <property type="match status" value="1"/>
</dbReference>
<dbReference type="Pfam" id="PF00512">
    <property type="entry name" value="HisKA"/>
    <property type="match status" value="1"/>
</dbReference>
<dbReference type="Gene3D" id="3.30.565.10">
    <property type="entry name" value="Histidine kinase-like ATPase, C-terminal domain"/>
    <property type="match status" value="1"/>
</dbReference>
<dbReference type="SMART" id="SM00342">
    <property type="entry name" value="HTH_ARAC"/>
    <property type="match status" value="1"/>
</dbReference>
<sequence>MSQKHNFKIILLLGLAVLSLKLSVAQVPNLKFEHLGSENGLPQNTIHGIVKDKYGFMWFGTWGGLCRYDGYSFKVYKFDPANNRSLNNSRVHNIVKDANNVIWVLTFKDNELCRYNYESDDFDRIPVDRISPSFLNRLTRWRHYESVSYSYKHYKWLLDKHTNSLLQLDVKSGKKKYYDSNPADIWSLSGSYAVDIYKDNHDVFWVGTYSDGINKANLNAKPFDYYYHDRQNPNSIIDNNVRAICEDNRGNLWIGTYDKGITVIGKEGYRHIVFKDKDKNNFTHNQIKTIFCDSKGIIWLGTKKGLINYNPATKAFREFDTLNQSYASVFAITEDHNNNIWMACYWQGVYKYVRSTDKIIHLDSEKTIAHKHARSVIEDRNKQIWVGTEGGGLSVLKQIKDTVEVLKRFFRAGNEYNTISDNRINFLFEDKLGLIWIGTGNGLNCYNPTLNKFITIPEKTGLTNVIISGITDDDHGFLWISHKNGITKLNKKTLESRTYTMQDGLQSNEFSDGAVFKGRFSKKLYFGSNNGFNAFNPDSIRVEKTLPNTVLTELEILNNKVGVNEEVNGRVVLHKPLYLTTEIELTYDDKSIAIQFAGLHYANPKANKYAYQLEGFDEDWVYTDANRRIANYSNLKPGQYIFKVISSNPDGVWNLKPATLKLVVKPPLWASNWAYMFYGLIILMIIYLYHYYSTKFTRLQSKLAYESLVREKEQELYQSKLQFFTNISHEIKTPLTLILAPLEKLSDMFTENKVFQDQILILKHSGDRLLKLVNQLLDFRKLETGNVPLQSQSNDAVSFLHDIMETFRPLAETKSIQLEFSSPVGAFFFSFDEDKLEKVISNLLSNALKFTPNSGCVKISLKRDPLADLAIIEVINTGRKIPDSELGRIFMPFQQGSGNIAGGSGLGLAYCKSLVELHGGAIEVSCTEEVDGFSEISFRIELPAERGPGHAVESEGIQKDISVSLPVSAHTSSRSQPPDNKEENILLNGRVPVILVVDDNTDLRRYLKDHFDDFYQVLEAENGAAGLSVALQELPDLIISDVMMSEMDGFEFCRAIKMNLKTAHIPLILLTARTPDEDKIQGIETGADDYITKPFSLSFLTAKVKSLLVSRAKLKEKYRKEILLQPSDALPVSPDEDLLRKLLKCVEDRISDPHLSVEDICKEVGISRTKLYAKIRALTGLSMAEVIKEIRLKRAKQLLKEKKFNINEIAYMVGFSDTDYFRKCFKAEFDITPSEYYKNIRSFEST</sequence>
<dbReference type="InterPro" id="IPR004358">
    <property type="entry name" value="Sig_transdc_His_kin-like_C"/>
</dbReference>
<dbReference type="Gene3D" id="2.130.10.10">
    <property type="entry name" value="YVTN repeat-like/Quinoprotein amine dehydrogenase"/>
    <property type="match status" value="2"/>
</dbReference>
<dbReference type="SUPFAM" id="SSF52172">
    <property type="entry name" value="CheY-like"/>
    <property type="match status" value="1"/>
</dbReference>